<dbReference type="AlphaFoldDB" id="A0A078AM53"/>
<dbReference type="Proteomes" id="UP000039865">
    <property type="component" value="Unassembled WGS sequence"/>
</dbReference>
<organism evidence="1 2">
    <name type="scientific">Stylonychia lemnae</name>
    <name type="common">Ciliate</name>
    <dbReference type="NCBI Taxonomy" id="5949"/>
    <lineage>
        <taxon>Eukaryota</taxon>
        <taxon>Sar</taxon>
        <taxon>Alveolata</taxon>
        <taxon>Ciliophora</taxon>
        <taxon>Intramacronucleata</taxon>
        <taxon>Spirotrichea</taxon>
        <taxon>Stichotrichia</taxon>
        <taxon>Sporadotrichida</taxon>
        <taxon>Oxytrichidae</taxon>
        <taxon>Stylonychinae</taxon>
        <taxon>Stylonychia</taxon>
    </lineage>
</organism>
<dbReference type="EMBL" id="CCKQ01011869">
    <property type="protein sequence ID" value="CDW83460.1"/>
    <property type="molecule type" value="Genomic_DNA"/>
</dbReference>
<gene>
    <name evidence="1" type="primary">Contig10.g12</name>
    <name evidence="1" type="ORF">STYLEM_12507</name>
</gene>
<accession>A0A078AM53</accession>
<dbReference type="InParanoid" id="A0A078AM53"/>
<sequence>MTEKRNKAVQNSHDENFIYHFKLVQIRVIIWLQLDYNNCADQFQLAQKQDLDGLKVLKYYNNYGVQKSFKQTNSMIVDNYTVLLYFNIFNQASILSLETDSIHHFIIVSYLNYSKSSFKQQKSYIRIQKLNWLRRITDIVKKIINTRAQNINPRFNMIFFELQFIREQKQLNGSQSSNSSNSNMALLMLSVGMRLKLAISLMKPKKYRVFEGIIMDIKDR</sequence>
<keyword evidence="2" id="KW-1185">Reference proteome</keyword>
<proteinExistence type="predicted"/>
<name>A0A078AM53_STYLE</name>
<evidence type="ECO:0000313" key="1">
    <source>
        <dbReference type="EMBL" id="CDW83460.1"/>
    </source>
</evidence>
<protein>
    <submittedName>
        <fullName evidence="1">Uncharacterized protein</fullName>
    </submittedName>
</protein>
<reference evidence="1 2" key="1">
    <citation type="submission" date="2014-06" db="EMBL/GenBank/DDBJ databases">
        <authorList>
            <person name="Swart Estienne"/>
        </authorList>
    </citation>
    <scope>NUCLEOTIDE SEQUENCE [LARGE SCALE GENOMIC DNA]</scope>
    <source>
        <strain evidence="1 2">130c</strain>
    </source>
</reference>
<evidence type="ECO:0000313" key="2">
    <source>
        <dbReference type="Proteomes" id="UP000039865"/>
    </source>
</evidence>